<name>A0ABQ9YXL9_9CRUS</name>
<sequence>MVCKAGKQNWLHFTMKYMLEIKGEISMRTTSIMSTILVDDVMANESAVSVSTKALIISQ</sequence>
<accession>A0ABQ9YXL9</accession>
<gene>
    <name evidence="1" type="ORF">OUZ56_007116</name>
</gene>
<evidence type="ECO:0000313" key="2">
    <source>
        <dbReference type="Proteomes" id="UP001234178"/>
    </source>
</evidence>
<protein>
    <submittedName>
        <fullName evidence="1">Uncharacterized protein</fullName>
    </submittedName>
</protein>
<evidence type="ECO:0000313" key="1">
    <source>
        <dbReference type="EMBL" id="KAK4005402.1"/>
    </source>
</evidence>
<keyword evidence="2" id="KW-1185">Reference proteome</keyword>
<organism evidence="1 2">
    <name type="scientific">Daphnia magna</name>
    <dbReference type="NCBI Taxonomy" id="35525"/>
    <lineage>
        <taxon>Eukaryota</taxon>
        <taxon>Metazoa</taxon>
        <taxon>Ecdysozoa</taxon>
        <taxon>Arthropoda</taxon>
        <taxon>Crustacea</taxon>
        <taxon>Branchiopoda</taxon>
        <taxon>Diplostraca</taxon>
        <taxon>Cladocera</taxon>
        <taxon>Anomopoda</taxon>
        <taxon>Daphniidae</taxon>
        <taxon>Daphnia</taxon>
    </lineage>
</organism>
<dbReference type="EMBL" id="JAOYFB010000001">
    <property type="protein sequence ID" value="KAK4005402.1"/>
    <property type="molecule type" value="Genomic_DNA"/>
</dbReference>
<proteinExistence type="predicted"/>
<comment type="caution">
    <text evidence="1">The sequence shown here is derived from an EMBL/GenBank/DDBJ whole genome shotgun (WGS) entry which is preliminary data.</text>
</comment>
<reference evidence="1 2" key="1">
    <citation type="journal article" date="2023" name="Nucleic Acids Res.">
        <title>The hologenome of Daphnia magna reveals possible DNA methylation and microbiome-mediated evolution of the host genome.</title>
        <authorList>
            <person name="Chaturvedi A."/>
            <person name="Li X."/>
            <person name="Dhandapani V."/>
            <person name="Marshall H."/>
            <person name="Kissane S."/>
            <person name="Cuenca-Cambronero M."/>
            <person name="Asole G."/>
            <person name="Calvet F."/>
            <person name="Ruiz-Romero M."/>
            <person name="Marangio P."/>
            <person name="Guigo R."/>
            <person name="Rago D."/>
            <person name="Mirbahai L."/>
            <person name="Eastwood N."/>
            <person name="Colbourne J.K."/>
            <person name="Zhou J."/>
            <person name="Mallon E."/>
            <person name="Orsini L."/>
        </authorList>
    </citation>
    <scope>NUCLEOTIDE SEQUENCE [LARGE SCALE GENOMIC DNA]</scope>
    <source>
        <strain evidence="1">LRV0_1</strain>
    </source>
</reference>
<dbReference type="Proteomes" id="UP001234178">
    <property type="component" value="Unassembled WGS sequence"/>
</dbReference>